<feature type="transmembrane region" description="Helical" evidence="6">
    <location>
        <begin position="333"/>
        <end position="352"/>
    </location>
</feature>
<proteinExistence type="predicted"/>
<keyword evidence="2 6" id="KW-0812">Transmembrane</keyword>
<evidence type="ECO:0000256" key="1">
    <source>
        <dbReference type="ARBA" id="ARBA00004127"/>
    </source>
</evidence>
<dbReference type="Gramene" id="PNW71805">
    <property type="protein sequence ID" value="PNW71805"/>
    <property type="gene ID" value="CHLRE_16g688850v5"/>
</dbReference>
<dbReference type="GO" id="GO:0016020">
    <property type="term" value="C:membrane"/>
    <property type="evidence" value="ECO:0007669"/>
    <property type="project" value="UniProtKB-ARBA"/>
</dbReference>
<keyword evidence="3 6" id="KW-1133">Transmembrane helix</keyword>
<gene>
    <name evidence="8" type="ORF">CHLRE_16g688850v5</name>
</gene>
<dbReference type="PaxDb" id="3055-EDO98836"/>
<dbReference type="Pfam" id="PF07690">
    <property type="entry name" value="MFS_1"/>
    <property type="match status" value="1"/>
</dbReference>
<organism evidence="8 9">
    <name type="scientific">Chlamydomonas reinhardtii</name>
    <name type="common">Chlamydomonas smithii</name>
    <dbReference type="NCBI Taxonomy" id="3055"/>
    <lineage>
        <taxon>Eukaryota</taxon>
        <taxon>Viridiplantae</taxon>
        <taxon>Chlorophyta</taxon>
        <taxon>core chlorophytes</taxon>
        <taxon>Chlorophyceae</taxon>
        <taxon>CS clade</taxon>
        <taxon>Chlamydomonadales</taxon>
        <taxon>Chlamydomonadaceae</taxon>
        <taxon>Chlamydomonas</taxon>
    </lineage>
</organism>
<keyword evidence="9" id="KW-1185">Reference proteome</keyword>
<dbReference type="PANTHER" id="PTHR43826:SF3">
    <property type="entry name" value="GLUCOSE-6-PHOSPHATE EXCHANGER SLC37A4"/>
    <property type="match status" value="1"/>
</dbReference>
<evidence type="ECO:0000256" key="3">
    <source>
        <dbReference type="ARBA" id="ARBA00022989"/>
    </source>
</evidence>
<dbReference type="AlphaFoldDB" id="A0A2K3CU49"/>
<dbReference type="InterPro" id="IPR036259">
    <property type="entry name" value="MFS_trans_sf"/>
</dbReference>
<dbReference type="InParanoid" id="A0A2K3CU49"/>
<feature type="transmembrane region" description="Helical" evidence="6">
    <location>
        <begin position="175"/>
        <end position="192"/>
    </location>
</feature>
<feature type="transmembrane region" description="Helical" evidence="6">
    <location>
        <begin position="541"/>
        <end position="560"/>
    </location>
</feature>
<dbReference type="GO" id="GO:0035435">
    <property type="term" value="P:phosphate ion transmembrane transport"/>
    <property type="evidence" value="ECO:0000318"/>
    <property type="project" value="GO_Central"/>
</dbReference>
<name>A0A2K3CU49_CHLRE</name>
<keyword evidence="4 6" id="KW-0472">Membrane</keyword>
<feature type="transmembrane region" description="Helical" evidence="6">
    <location>
        <begin position="244"/>
        <end position="275"/>
    </location>
</feature>
<sequence length="608" mass="63771">MGSGAQVCQSLGDSCDSIEPSRLSPRSEGLHQAPALRRVLSSSEIARQLAPAEVPAGGLGTARGPHGAAAGGIHKRCKGMLASQVRCPAGLQQRRGCGVAVPSKPGAATARISALPLPMLAPAMRQRSIKLAASAAGAASSGGADDKKDLPVPAGEAAAADAPVQYSADFIRRRLLVFIGIVIGYSSYYLTRNSLTYTAPVMVADASLHMDITQIGAMTSIFPIAYGMSKFVSGVLGAKFSPSVLLAGGLMATAAVNIAFGFGTSLAWFCFFWALNGTLQGVGGPCCARILTTWFASKERGTYWGMWNIAHNLGGFAAPLVAGGFAKAMGWKWGMWAPGIIGLVVGAFVLLVCRDKPEDIGYPPVEPTDKDKGKGKAEKPKADIWGSLLNSVLKNPFIWGMALTYFFIYVVRQGVTSWFVFYLIKEKGIEDAAQAAVRVSGLELGGLVGSLIAGRLSDALIRNSNGKGGNVGKRVTVVMWYTVGIAAALLSFQALPSAVPAAIQWFNVFMIGFFLYGPQMLIGLCGAELVGPDSVGASEGFLGWIAYLGAANAGIPLSIIVKEYGWNAYFSTLVGACAIALLLLSPMTKLRSYVQREAAKAERLAKGQ</sequence>
<dbReference type="GO" id="GO:0061513">
    <property type="term" value="F:glucose 6-phosphate:phosphate antiporter activity"/>
    <property type="evidence" value="ECO:0000318"/>
    <property type="project" value="GO_Central"/>
</dbReference>
<evidence type="ECO:0000313" key="9">
    <source>
        <dbReference type="Proteomes" id="UP000006906"/>
    </source>
</evidence>
<dbReference type="ExpressionAtlas" id="A0A2K3CU49">
    <property type="expression patterns" value="baseline"/>
</dbReference>
<dbReference type="GO" id="GO:0012505">
    <property type="term" value="C:endomembrane system"/>
    <property type="evidence" value="ECO:0007669"/>
    <property type="project" value="UniProtKB-SubCell"/>
</dbReference>
<dbReference type="PROSITE" id="PS50850">
    <property type="entry name" value="MFS"/>
    <property type="match status" value="1"/>
</dbReference>
<dbReference type="GO" id="GO:0015760">
    <property type="term" value="P:glucose-6-phosphate transport"/>
    <property type="evidence" value="ECO:0000318"/>
    <property type="project" value="GO_Central"/>
</dbReference>
<feature type="transmembrane region" description="Helical" evidence="6">
    <location>
        <begin position="212"/>
        <end position="232"/>
    </location>
</feature>
<evidence type="ECO:0000256" key="5">
    <source>
        <dbReference type="SAM" id="MobiDB-lite"/>
    </source>
</evidence>
<dbReference type="KEGG" id="cre:CHLRE_16g688850v5"/>
<dbReference type="InterPro" id="IPR011701">
    <property type="entry name" value="MFS"/>
</dbReference>
<evidence type="ECO:0000256" key="4">
    <source>
        <dbReference type="ARBA" id="ARBA00023136"/>
    </source>
</evidence>
<feature type="transmembrane region" description="Helical" evidence="6">
    <location>
        <begin position="477"/>
        <end position="499"/>
    </location>
</feature>
<feature type="transmembrane region" description="Helical" evidence="6">
    <location>
        <begin position="566"/>
        <end position="584"/>
    </location>
</feature>
<evidence type="ECO:0000313" key="8">
    <source>
        <dbReference type="EMBL" id="PNW71805.1"/>
    </source>
</evidence>
<dbReference type="Proteomes" id="UP000006906">
    <property type="component" value="Chromosome 16"/>
</dbReference>
<dbReference type="GeneID" id="5724811"/>
<comment type="subcellular location">
    <subcellularLocation>
        <location evidence="1">Endomembrane system</location>
        <topology evidence="1">Multi-pass membrane protein</topology>
    </subcellularLocation>
</comment>
<dbReference type="STRING" id="3055.A0A2K3CU49"/>
<feature type="domain" description="Major facilitator superfamily (MFS) profile" evidence="7">
    <location>
        <begin position="177"/>
        <end position="589"/>
    </location>
</feature>
<dbReference type="SUPFAM" id="SSF103473">
    <property type="entry name" value="MFS general substrate transporter"/>
    <property type="match status" value="1"/>
</dbReference>
<dbReference type="InterPro" id="IPR051337">
    <property type="entry name" value="OPA_Antiporter"/>
</dbReference>
<evidence type="ECO:0000256" key="6">
    <source>
        <dbReference type="SAM" id="Phobius"/>
    </source>
</evidence>
<feature type="transmembrane region" description="Helical" evidence="6">
    <location>
        <begin position="505"/>
        <end position="529"/>
    </location>
</feature>
<feature type="transmembrane region" description="Helical" evidence="6">
    <location>
        <begin position="397"/>
        <end position="424"/>
    </location>
</feature>
<dbReference type="OrthoDB" id="3639251at2759"/>
<feature type="transmembrane region" description="Helical" evidence="6">
    <location>
        <begin position="304"/>
        <end position="326"/>
    </location>
</feature>
<reference evidence="8 9" key="1">
    <citation type="journal article" date="2007" name="Science">
        <title>The Chlamydomonas genome reveals the evolution of key animal and plant functions.</title>
        <authorList>
            <person name="Merchant S.S."/>
            <person name="Prochnik S.E."/>
            <person name="Vallon O."/>
            <person name="Harris E.H."/>
            <person name="Karpowicz S.J."/>
            <person name="Witman G.B."/>
            <person name="Terry A."/>
            <person name="Salamov A."/>
            <person name="Fritz-Laylin L.K."/>
            <person name="Marechal-Drouard L."/>
            <person name="Marshall W.F."/>
            <person name="Qu L.H."/>
            <person name="Nelson D.R."/>
            <person name="Sanderfoot A.A."/>
            <person name="Spalding M.H."/>
            <person name="Kapitonov V.V."/>
            <person name="Ren Q."/>
            <person name="Ferris P."/>
            <person name="Lindquist E."/>
            <person name="Shapiro H."/>
            <person name="Lucas S.M."/>
            <person name="Grimwood J."/>
            <person name="Schmutz J."/>
            <person name="Cardol P."/>
            <person name="Cerutti H."/>
            <person name="Chanfreau G."/>
            <person name="Chen C.L."/>
            <person name="Cognat V."/>
            <person name="Croft M.T."/>
            <person name="Dent R."/>
            <person name="Dutcher S."/>
            <person name="Fernandez E."/>
            <person name="Fukuzawa H."/>
            <person name="Gonzalez-Ballester D."/>
            <person name="Gonzalez-Halphen D."/>
            <person name="Hallmann A."/>
            <person name="Hanikenne M."/>
            <person name="Hippler M."/>
            <person name="Inwood W."/>
            <person name="Jabbari K."/>
            <person name="Kalanon M."/>
            <person name="Kuras R."/>
            <person name="Lefebvre P.A."/>
            <person name="Lemaire S.D."/>
            <person name="Lobanov A.V."/>
            <person name="Lohr M."/>
            <person name="Manuell A."/>
            <person name="Meier I."/>
            <person name="Mets L."/>
            <person name="Mittag M."/>
            <person name="Mittelmeier T."/>
            <person name="Moroney J.V."/>
            <person name="Moseley J."/>
            <person name="Napoli C."/>
            <person name="Nedelcu A.M."/>
            <person name="Niyogi K."/>
            <person name="Novoselov S.V."/>
            <person name="Paulsen I.T."/>
            <person name="Pazour G."/>
            <person name="Purton S."/>
            <person name="Ral J.P."/>
            <person name="Riano-Pachon D.M."/>
            <person name="Riekhof W."/>
            <person name="Rymarquis L."/>
            <person name="Schroda M."/>
            <person name="Stern D."/>
            <person name="Umen J."/>
            <person name="Willows R."/>
            <person name="Wilson N."/>
            <person name="Zimmer S.L."/>
            <person name="Allmer J."/>
            <person name="Balk J."/>
            <person name="Bisova K."/>
            <person name="Chen C.J."/>
            <person name="Elias M."/>
            <person name="Gendler K."/>
            <person name="Hauser C."/>
            <person name="Lamb M.R."/>
            <person name="Ledford H."/>
            <person name="Long J.C."/>
            <person name="Minagawa J."/>
            <person name="Page M.D."/>
            <person name="Pan J."/>
            <person name="Pootakham W."/>
            <person name="Roje S."/>
            <person name="Rose A."/>
            <person name="Stahlberg E."/>
            <person name="Terauchi A.M."/>
            <person name="Yang P."/>
            <person name="Ball S."/>
            <person name="Bowler C."/>
            <person name="Dieckmann C.L."/>
            <person name="Gladyshev V.N."/>
            <person name="Green P."/>
            <person name="Jorgensen R."/>
            <person name="Mayfield S."/>
            <person name="Mueller-Roeber B."/>
            <person name="Rajamani S."/>
            <person name="Sayre R.T."/>
            <person name="Brokstein P."/>
            <person name="Dubchak I."/>
            <person name="Goodstein D."/>
            <person name="Hornick L."/>
            <person name="Huang Y.W."/>
            <person name="Jhaveri J."/>
            <person name="Luo Y."/>
            <person name="Martinez D."/>
            <person name="Ngau W.C."/>
            <person name="Otillar B."/>
            <person name="Poliakov A."/>
            <person name="Porter A."/>
            <person name="Szajkowski L."/>
            <person name="Werner G."/>
            <person name="Zhou K."/>
            <person name="Grigoriev I.V."/>
            <person name="Rokhsar D.S."/>
            <person name="Grossman A.R."/>
        </authorList>
    </citation>
    <scope>NUCLEOTIDE SEQUENCE [LARGE SCALE GENOMIC DNA]</scope>
    <source>
        <strain evidence="9">CC-503</strain>
    </source>
</reference>
<dbReference type="EMBL" id="CM008977">
    <property type="protein sequence ID" value="PNW71805.1"/>
    <property type="molecule type" value="Genomic_DNA"/>
</dbReference>
<feature type="compositionally biased region" description="Polar residues" evidence="5">
    <location>
        <begin position="1"/>
        <end position="12"/>
    </location>
</feature>
<accession>A0A2K3CU49</accession>
<protein>
    <recommendedName>
        <fullName evidence="7">Major facilitator superfamily (MFS) profile domain-containing protein</fullName>
    </recommendedName>
</protein>
<evidence type="ECO:0000256" key="2">
    <source>
        <dbReference type="ARBA" id="ARBA00022692"/>
    </source>
</evidence>
<dbReference type="Gene3D" id="1.20.1250.20">
    <property type="entry name" value="MFS general substrate transporter like domains"/>
    <property type="match status" value="2"/>
</dbReference>
<dbReference type="InterPro" id="IPR020846">
    <property type="entry name" value="MFS_dom"/>
</dbReference>
<dbReference type="PANTHER" id="PTHR43826">
    <property type="entry name" value="GLUCOSE-6-PHOSPHATE EXCHANGER SLC37A4"/>
    <property type="match status" value="1"/>
</dbReference>
<feature type="region of interest" description="Disordered" evidence="5">
    <location>
        <begin position="1"/>
        <end position="31"/>
    </location>
</feature>
<evidence type="ECO:0000259" key="7">
    <source>
        <dbReference type="PROSITE" id="PS50850"/>
    </source>
</evidence>
<dbReference type="RefSeq" id="XP_001699195.2">
    <property type="nucleotide sequence ID" value="XM_001699143.2"/>
</dbReference>